<gene>
    <name evidence="3" type="ORF">KVT40_007207</name>
</gene>
<keyword evidence="2" id="KW-1133">Transmembrane helix</keyword>
<organism evidence="3 4">
    <name type="scientific">Elsinoe batatas</name>
    <dbReference type="NCBI Taxonomy" id="2601811"/>
    <lineage>
        <taxon>Eukaryota</taxon>
        <taxon>Fungi</taxon>
        <taxon>Dikarya</taxon>
        <taxon>Ascomycota</taxon>
        <taxon>Pezizomycotina</taxon>
        <taxon>Dothideomycetes</taxon>
        <taxon>Dothideomycetidae</taxon>
        <taxon>Myriangiales</taxon>
        <taxon>Elsinoaceae</taxon>
        <taxon>Elsinoe</taxon>
    </lineage>
</organism>
<feature type="compositionally biased region" description="Low complexity" evidence="1">
    <location>
        <begin position="51"/>
        <end position="84"/>
    </location>
</feature>
<keyword evidence="2" id="KW-0812">Transmembrane</keyword>
<evidence type="ECO:0000256" key="2">
    <source>
        <dbReference type="SAM" id="Phobius"/>
    </source>
</evidence>
<reference evidence="3" key="1">
    <citation type="submission" date="2021-07" db="EMBL/GenBank/DDBJ databases">
        <title>Elsinoe batatas strain:CRI-CJ2 Genome sequencing and assembly.</title>
        <authorList>
            <person name="Huang L."/>
        </authorList>
    </citation>
    <scope>NUCLEOTIDE SEQUENCE</scope>
    <source>
        <strain evidence="3">CRI-CJ2</strain>
    </source>
</reference>
<protein>
    <submittedName>
        <fullName evidence="3">Uncharacterized protein</fullName>
    </submittedName>
</protein>
<feature type="transmembrane region" description="Helical" evidence="2">
    <location>
        <begin position="6"/>
        <end position="23"/>
    </location>
</feature>
<keyword evidence="2" id="KW-0472">Membrane</keyword>
<feature type="region of interest" description="Disordered" evidence="1">
    <location>
        <begin position="217"/>
        <end position="242"/>
    </location>
</feature>
<comment type="caution">
    <text evidence="3">The sequence shown here is derived from an EMBL/GenBank/DDBJ whole genome shotgun (WGS) entry which is preliminary data.</text>
</comment>
<evidence type="ECO:0000313" key="4">
    <source>
        <dbReference type="Proteomes" id="UP000809789"/>
    </source>
</evidence>
<evidence type="ECO:0000313" key="3">
    <source>
        <dbReference type="EMBL" id="KAG8625456.1"/>
    </source>
</evidence>
<accession>A0A8K0PD97</accession>
<feature type="region of interest" description="Disordered" evidence="1">
    <location>
        <begin position="51"/>
        <end position="124"/>
    </location>
</feature>
<dbReference type="Proteomes" id="UP000809789">
    <property type="component" value="Unassembled WGS sequence"/>
</dbReference>
<proteinExistence type="predicted"/>
<evidence type="ECO:0000256" key="1">
    <source>
        <dbReference type="SAM" id="MobiDB-lite"/>
    </source>
</evidence>
<name>A0A8K0PD97_9PEZI</name>
<sequence length="242" mass="26300">MFDTIHALAGIILLLLIPIHISYSPREEDHDMYPTPQLTSLNIATFHNMASPTNSATTKAPSSPTTDSSSTTTHSSIFSRSPSPASTPPTSPSTPCHTNPYPIPTNLARRPPPTSPTGKLSAFRTTLSKERRLYRHAVIQRKEAVKYAGISKRAATIGSKGKADTTTTKAGTTTKPKVTAKKDARTFLNPVLERRGGIHGPTRRQEAEAEEIAKAKMQWWSEGRQGRGIVGSGPVPGQQRRR</sequence>
<dbReference type="AlphaFoldDB" id="A0A8K0PD97"/>
<dbReference type="EMBL" id="JAESVG020000008">
    <property type="protein sequence ID" value="KAG8625456.1"/>
    <property type="molecule type" value="Genomic_DNA"/>
</dbReference>
<keyword evidence="4" id="KW-1185">Reference proteome</keyword>